<evidence type="ECO:0000313" key="2">
    <source>
        <dbReference type="EMBL" id="EJK74805.1"/>
    </source>
</evidence>
<sequence>GGYGSGYGGHKDKSGKGGYGGHKDKSGKGGYGGYQYRGLRQTSASN</sequence>
<keyword evidence="3" id="KW-1185">Reference proteome</keyword>
<dbReference type="Proteomes" id="UP000266841">
    <property type="component" value="Unassembled WGS sequence"/>
</dbReference>
<feature type="region of interest" description="Disordered" evidence="1">
    <location>
        <begin position="1"/>
        <end position="46"/>
    </location>
</feature>
<accession>K0TBC9</accession>
<evidence type="ECO:0000256" key="1">
    <source>
        <dbReference type="SAM" id="MobiDB-lite"/>
    </source>
</evidence>
<gene>
    <name evidence="2" type="ORF">THAOC_03496</name>
</gene>
<evidence type="ECO:0000313" key="3">
    <source>
        <dbReference type="Proteomes" id="UP000266841"/>
    </source>
</evidence>
<feature type="compositionally biased region" description="Basic and acidic residues" evidence="1">
    <location>
        <begin position="9"/>
        <end position="27"/>
    </location>
</feature>
<dbReference type="EMBL" id="AGNL01003362">
    <property type="protein sequence ID" value="EJK74805.1"/>
    <property type="molecule type" value="Genomic_DNA"/>
</dbReference>
<protein>
    <submittedName>
        <fullName evidence="2">Uncharacterized protein</fullName>
    </submittedName>
</protein>
<proteinExistence type="predicted"/>
<dbReference type="AlphaFoldDB" id="K0TBC9"/>
<organism evidence="2 3">
    <name type="scientific">Thalassiosira oceanica</name>
    <name type="common">Marine diatom</name>
    <dbReference type="NCBI Taxonomy" id="159749"/>
    <lineage>
        <taxon>Eukaryota</taxon>
        <taxon>Sar</taxon>
        <taxon>Stramenopiles</taxon>
        <taxon>Ochrophyta</taxon>
        <taxon>Bacillariophyta</taxon>
        <taxon>Coscinodiscophyceae</taxon>
        <taxon>Thalassiosirophycidae</taxon>
        <taxon>Thalassiosirales</taxon>
        <taxon>Thalassiosiraceae</taxon>
        <taxon>Thalassiosira</taxon>
    </lineage>
</organism>
<feature type="non-terminal residue" evidence="2">
    <location>
        <position position="1"/>
    </location>
</feature>
<comment type="caution">
    <text evidence="2">The sequence shown here is derived from an EMBL/GenBank/DDBJ whole genome shotgun (WGS) entry which is preliminary data.</text>
</comment>
<reference evidence="2 3" key="1">
    <citation type="journal article" date="2012" name="Genome Biol.">
        <title>Genome and low-iron response of an oceanic diatom adapted to chronic iron limitation.</title>
        <authorList>
            <person name="Lommer M."/>
            <person name="Specht M."/>
            <person name="Roy A.S."/>
            <person name="Kraemer L."/>
            <person name="Andreson R."/>
            <person name="Gutowska M.A."/>
            <person name="Wolf J."/>
            <person name="Bergner S.V."/>
            <person name="Schilhabel M.B."/>
            <person name="Klostermeier U.C."/>
            <person name="Beiko R.G."/>
            <person name="Rosenstiel P."/>
            <person name="Hippler M."/>
            <person name="Laroche J."/>
        </authorList>
    </citation>
    <scope>NUCLEOTIDE SEQUENCE [LARGE SCALE GENOMIC DNA]</scope>
    <source>
        <strain evidence="2 3">CCMP1005</strain>
    </source>
</reference>
<name>K0TBC9_THAOC</name>